<sequence length="82" mass="9712">MEFCKIFLLKDFLPQWFQKKSIKNPYMAEKGGEILNRLKNSKKLAIVIYDLETPDLNGLQFFNRASKQCRFEISLQSYFSNP</sequence>
<proteinExistence type="predicted"/>
<evidence type="ECO:0008006" key="2">
    <source>
        <dbReference type="Google" id="ProtNLM"/>
    </source>
</evidence>
<dbReference type="EMBL" id="JQ844206">
    <property type="protein sequence ID" value="AGS52723.1"/>
    <property type="molecule type" value="Genomic_DNA"/>
</dbReference>
<dbReference type="AlphaFoldDB" id="A0A806K0C8"/>
<protein>
    <recommendedName>
        <fullName evidence="2">Response regulatory domain-containing protein</fullName>
    </recommendedName>
</protein>
<dbReference type="Gene3D" id="3.40.50.2300">
    <property type="match status" value="1"/>
</dbReference>
<evidence type="ECO:0000313" key="1">
    <source>
        <dbReference type="EMBL" id="AGS52723.1"/>
    </source>
</evidence>
<name>A0A806K0C8_9BACT</name>
<organism evidence="1">
    <name type="scientific">uncultured bacterium contig00069</name>
    <dbReference type="NCBI Taxonomy" id="1181550"/>
    <lineage>
        <taxon>Bacteria</taxon>
        <taxon>environmental samples</taxon>
    </lineage>
</organism>
<reference evidence="1" key="1">
    <citation type="submission" date="2012-03" db="EMBL/GenBank/DDBJ databases">
        <title>Functional metagenomics reveals considerable lignocellulase gene clusters in the gut microbiome of a wood-feeding higher termite.</title>
        <authorList>
            <person name="Liu N."/>
        </authorList>
    </citation>
    <scope>NUCLEOTIDE SEQUENCE</scope>
</reference>
<accession>A0A806K0C8</accession>